<dbReference type="CDD" id="cd13545">
    <property type="entry name" value="PBP2_TbpA"/>
    <property type="match status" value="1"/>
</dbReference>
<dbReference type="Proteomes" id="UP000594468">
    <property type="component" value="Chromosome"/>
</dbReference>
<proteinExistence type="predicted"/>
<dbReference type="GO" id="GO:0030288">
    <property type="term" value="C:outer membrane-bounded periplasmic space"/>
    <property type="evidence" value="ECO:0007669"/>
    <property type="project" value="TreeGrafter"/>
</dbReference>
<evidence type="ECO:0000313" key="3">
    <source>
        <dbReference type="Proteomes" id="UP000594468"/>
    </source>
</evidence>
<keyword evidence="1" id="KW-0732">Signal</keyword>
<dbReference type="NCBIfam" id="TIGR01254">
    <property type="entry name" value="sfuA"/>
    <property type="match status" value="1"/>
</dbReference>
<dbReference type="PANTHER" id="PTHR30006">
    <property type="entry name" value="THIAMINE-BINDING PERIPLASMIC PROTEIN-RELATED"/>
    <property type="match status" value="1"/>
</dbReference>
<dbReference type="GO" id="GO:0030976">
    <property type="term" value="F:thiamine pyrophosphate binding"/>
    <property type="evidence" value="ECO:0007669"/>
    <property type="project" value="TreeGrafter"/>
</dbReference>
<dbReference type="Gene3D" id="3.40.190.10">
    <property type="entry name" value="Periplasmic binding protein-like II"/>
    <property type="match status" value="2"/>
</dbReference>
<dbReference type="Pfam" id="PF13343">
    <property type="entry name" value="SBP_bac_6"/>
    <property type="match status" value="1"/>
</dbReference>
<dbReference type="GO" id="GO:0015888">
    <property type="term" value="P:thiamine transport"/>
    <property type="evidence" value="ECO:0007669"/>
    <property type="project" value="InterPro"/>
</dbReference>
<organism evidence="2 3">
    <name type="scientific">Phototrophicus methaneseepsis</name>
    <dbReference type="NCBI Taxonomy" id="2710758"/>
    <lineage>
        <taxon>Bacteria</taxon>
        <taxon>Bacillati</taxon>
        <taxon>Chloroflexota</taxon>
        <taxon>Candidatus Thermofontia</taxon>
        <taxon>Phototrophicales</taxon>
        <taxon>Phototrophicaceae</taxon>
        <taxon>Phototrophicus</taxon>
    </lineage>
</organism>
<sequence>MVVLSTAIFARAQDTETLRVLTHDSFNVSEDVLTAFEEETGITVEILRAGDAGQVVNQSILAAGNPLGDVLYGVDNTFLSRALENDLFIPYQSPLLENVDESFIFDDAYSVTPIDYGDVCLNYDIGYFEENELALPDSLEALTDEAYQGLLVVENPATSSPGLAFLLATINQFGTEGDYTYLDYWTDLVENDVLITDGWSDAYYTYFTAASEDGTYPLVVSYASSPPVTYDEDLEAATTASIVADGTCFRQIEYAGILNGTEKEEVAQQFIDFLLSVDFQEDLTLQMYVFPVNEEAELPELFADYAQIPENPVLLDVVDIEENREAWIEAWTETVLR</sequence>
<gene>
    <name evidence="2" type="ORF">G4Y79_14435</name>
</gene>
<dbReference type="InterPro" id="IPR005948">
    <property type="entry name" value="ThiB-like"/>
</dbReference>
<accession>A0A7S8EE13</accession>
<dbReference type="EMBL" id="CP062983">
    <property type="protein sequence ID" value="QPC85211.1"/>
    <property type="molecule type" value="Genomic_DNA"/>
</dbReference>
<dbReference type="SUPFAM" id="SSF53850">
    <property type="entry name" value="Periplasmic binding protein-like II"/>
    <property type="match status" value="1"/>
</dbReference>
<dbReference type="KEGG" id="pmet:G4Y79_14435"/>
<name>A0A7S8EE13_9CHLR</name>
<evidence type="ECO:0000256" key="1">
    <source>
        <dbReference type="ARBA" id="ARBA00022729"/>
    </source>
</evidence>
<dbReference type="AlphaFoldDB" id="A0A7S8EE13"/>
<dbReference type="GO" id="GO:0030975">
    <property type="term" value="F:thiamine binding"/>
    <property type="evidence" value="ECO:0007669"/>
    <property type="project" value="InterPro"/>
</dbReference>
<evidence type="ECO:0000313" key="2">
    <source>
        <dbReference type="EMBL" id="QPC85211.1"/>
    </source>
</evidence>
<keyword evidence="3" id="KW-1185">Reference proteome</keyword>
<dbReference type="PANTHER" id="PTHR30006:SF2">
    <property type="entry name" value="ABC TRANSPORTER SUBSTRATE-BINDING PROTEIN"/>
    <property type="match status" value="1"/>
</dbReference>
<protein>
    <submittedName>
        <fullName evidence="2">Thiamine ABC transporter substrate-binding protein</fullName>
    </submittedName>
</protein>
<reference evidence="2 3" key="1">
    <citation type="submission" date="2020-02" db="EMBL/GenBank/DDBJ databases">
        <authorList>
            <person name="Zheng R.K."/>
            <person name="Sun C.M."/>
        </authorList>
    </citation>
    <scope>NUCLEOTIDE SEQUENCE [LARGE SCALE GENOMIC DNA]</scope>
    <source>
        <strain evidence="3">rifampicinis</strain>
    </source>
</reference>